<dbReference type="InterPro" id="IPR002885">
    <property type="entry name" value="PPR_rpt"/>
</dbReference>
<dbReference type="Pfam" id="PF12854">
    <property type="entry name" value="PPR_1"/>
    <property type="match status" value="1"/>
</dbReference>
<proteinExistence type="inferred from homology"/>
<dbReference type="Pfam" id="PF13812">
    <property type="entry name" value="PPR_3"/>
    <property type="match status" value="1"/>
</dbReference>
<protein>
    <recommendedName>
        <fullName evidence="7">Pentatricopeptide repeat-containing protein</fullName>
    </recommendedName>
</protein>
<dbReference type="PROSITE" id="PS51375">
    <property type="entry name" value="PPR"/>
    <property type="match status" value="6"/>
</dbReference>
<feature type="repeat" description="PPR" evidence="3">
    <location>
        <begin position="914"/>
        <end position="948"/>
    </location>
</feature>
<dbReference type="NCBIfam" id="TIGR00756">
    <property type="entry name" value="PPR"/>
    <property type="match status" value="6"/>
</dbReference>
<dbReference type="PANTHER" id="PTHR47941">
    <property type="entry name" value="PENTATRICOPEPTIDE REPEAT-CONTAINING PROTEIN 3, MITOCHONDRIAL"/>
    <property type="match status" value="1"/>
</dbReference>
<comment type="caution">
    <text evidence="5">The sequence shown here is derived from an EMBL/GenBank/DDBJ whole genome shotgun (WGS) entry which is preliminary data.</text>
</comment>
<organism evidence="5 6">
    <name type="scientific">Linum tenue</name>
    <dbReference type="NCBI Taxonomy" id="586396"/>
    <lineage>
        <taxon>Eukaryota</taxon>
        <taxon>Viridiplantae</taxon>
        <taxon>Streptophyta</taxon>
        <taxon>Embryophyta</taxon>
        <taxon>Tracheophyta</taxon>
        <taxon>Spermatophyta</taxon>
        <taxon>Magnoliopsida</taxon>
        <taxon>eudicotyledons</taxon>
        <taxon>Gunneridae</taxon>
        <taxon>Pentapetalae</taxon>
        <taxon>rosids</taxon>
        <taxon>fabids</taxon>
        <taxon>Malpighiales</taxon>
        <taxon>Linaceae</taxon>
        <taxon>Linum</taxon>
    </lineage>
</organism>
<comment type="similarity">
    <text evidence="1">Belongs to the PPR family. P subfamily.</text>
</comment>
<feature type="repeat" description="PPR" evidence="3">
    <location>
        <begin position="485"/>
        <end position="519"/>
    </location>
</feature>
<evidence type="ECO:0000313" key="5">
    <source>
        <dbReference type="EMBL" id="CAI0451225.1"/>
    </source>
</evidence>
<evidence type="ECO:0008006" key="7">
    <source>
        <dbReference type="Google" id="ProtNLM"/>
    </source>
</evidence>
<keyword evidence="6" id="KW-1185">Reference proteome</keyword>
<dbReference type="Proteomes" id="UP001154282">
    <property type="component" value="Unassembled WGS sequence"/>
</dbReference>
<feature type="repeat" description="PPR" evidence="3">
    <location>
        <begin position="344"/>
        <end position="378"/>
    </location>
</feature>
<accession>A0AAV0MY51</accession>
<evidence type="ECO:0000256" key="2">
    <source>
        <dbReference type="ARBA" id="ARBA00022737"/>
    </source>
</evidence>
<evidence type="ECO:0000256" key="3">
    <source>
        <dbReference type="PROSITE-ProRule" id="PRU00708"/>
    </source>
</evidence>
<dbReference type="Pfam" id="PF01535">
    <property type="entry name" value="PPR"/>
    <property type="match status" value="4"/>
</dbReference>
<dbReference type="AlphaFoldDB" id="A0AAV0MY51"/>
<keyword evidence="2" id="KW-0677">Repeat</keyword>
<dbReference type="Pfam" id="PF13041">
    <property type="entry name" value="PPR_2"/>
    <property type="match status" value="1"/>
</dbReference>
<feature type="region of interest" description="Disordered" evidence="4">
    <location>
        <begin position="1014"/>
        <end position="1036"/>
    </location>
</feature>
<sequence length="1058" mass="119313">MSSVAGFLLRRQRTVICTAFIATFPAGRFRQYPPAFDCLSALPSKENMLSIKQATESKRILLSPLFLLNASRISSCAASSSSSSPAENRTSQHHPRFPNFCSVSYHSTAALPVQEGLSSFTINAKDVAFSFTEWFKSGKDAFLDRVFEILKVQGKEDELAVAFAQLGLRLSEALVLKVLDYGKSKYDVLTCIKFFDWAGHQHGFYHTRATYHALFKILSKSRNMSTMFDFLGVYSRDRLFLKQTAFQSILVMGYAVAGKPQIALQLFGRMRFQGLDLDAFTYHILLNSLVEEGSFDSVNAIAEQISAQGYERDVTHTIVVKSLCKQNMLDNAEAYLRQKLLEDDGHALSVLVDALCRNTRFDKAGELLEEFKELGVRPMEPAYGIWLRDLVEAGNVDGALEFLRNKKSLEGYVPEIFRYNYLLDRLLKENRLGEAYDLLTEMMEDGISPDRFTLSAALCFFCKAGMVGVALELYNSRSDLPFSPNSMVYNYLINSLCGDGKVDDAYHVLRNWTQNGSTPGRQTFYTLADTLYREGKLDKMKKLVVMALERNFTTSICEKFISAMCRAEKVEEGYLIHGELNRMNKVIKGSTYSKLISGFSKSNRGDIAARLLIEMQEKGLKPSKNVFRNVICCLCNLENAEQQVLKLLEMQASLHELSCDIYNLFIDGAGHAQRPELAKKLYEMMLRNGIQPNLASEVLLLRSYLKNARIHDAVSFFDAIGRRRSVGRVLYCTMVVNLANLDKVNLAYSYFKEMRTANELRPFGIIPSIECYEVLVQQLCDSAKYDLAVKLVYDYERVGRRVTSFMGNVLLFHSLKGTGLHQAWDSFRLTEVKDGEISEMSSNEKLSLFCQLVGAFSGCVKVGEEIEDLEELIAQCFPLNIYTYNLLLRRLCMIDMERACQFLEKILQKGYEPNRWTYDIVVHGFLKIGDTDKARVWLVEMLEKGFDLTESTCQLMSSEAGMNSRNFIIGASLLGANRSFPSSNCRGEELHRFPSAEEKNCSITLSETARSERKTDVGAVYDSSHGGKGTQARDASRLVMLRTYSGSHTAPNGTSEPD</sequence>
<dbReference type="Gene3D" id="1.25.40.10">
    <property type="entry name" value="Tetratricopeptide repeat domain"/>
    <property type="match status" value="7"/>
</dbReference>
<dbReference type="EMBL" id="CAMGYJ010000007">
    <property type="protein sequence ID" value="CAI0451225.1"/>
    <property type="molecule type" value="Genomic_DNA"/>
</dbReference>
<gene>
    <name evidence="5" type="ORF">LITE_LOCUS30794</name>
</gene>
<reference evidence="5" key="1">
    <citation type="submission" date="2022-08" db="EMBL/GenBank/DDBJ databases">
        <authorList>
            <person name="Gutierrez-Valencia J."/>
        </authorList>
    </citation>
    <scope>NUCLEOTIDE SEQUENCE</scope>
</reference>
<evidence type="ECO:0000313" key="6">
    <source>
        <dbReference type="Proteomes" id="UP001154282"/>
    </source>
</evidence>
<name>A0AAV0MY51_9ROSI</name>
<evidence type="ECO:0000256" key="4">
    <source>
        <dbReference type="SAM" id="MobiDB-lite"/>
    </source>
</evidence>
<dbReference type="InterPro" id="IPR011990">
    <property type="entry name" value="TPR-like_helical_dom_sf"/>
</dbReference>
<feature type="repeat" description="PPR" evidence="3">
    <location>
        <begin position="658"/>
        <end position="692"/>
    </location>
</feature>
<feature type="repeat" description="PPR" evidence="3">
    <location>
        <begin position="415"/>
        <end position="449"/>
    </location>
</feature>
<evidence type="ECO:0000256" key="1">
    <source>
        <dbReference type="ARBA" id="ARBA00007626"/>
    </source>
</evidence>
<feature type="repeat" description="PPR" evidence="3">
    <location>
        <begin position="588"/>
        <end position="622"/>
    </location>
</feature>